<dbReference type="AlphaFoldDB" id="A0A3B0MQ43"/>
<name>A0A3B0MQ43_THEAN</name>
<accession>A0A3B0MQ43</accession>
<dbReference type="PANTHER" id="PTHR12897:SF4">
    <property type="entry name" value="REGULATOR OF MON1-CCZ1 COMPLEX"/>
    <property type="match status" value="1"/>
</dbReference>
<dbReference type="GO" id="GO:0035658">
    <property type="term" value="C:Mon1-Ccz1 complex"/>
    <property type="evidence" value="ECO:0007669"/>
    <property type="project" value="InterPro"/>
</dbReference>
<dbReference type="GO" id="GO:0005765">
    <property type="term" value="C:lysosomal membrane"/>
    <property type="evidence" value="ECO:0007669"/>
    <property type="project" value="TreeGrafter"/>
</dbReference>
<evidence type="ECO:0000259" key="2">
    <source>
        <dbReference type="Pfam" id="PF07035"/>
    </source>
</evidence>
<dbReference type="InterPro" id="IPR009755">
    <property type="entry name" value="RMC1_C"/>
</dbReference>
<dbReference type="InterPro" id="IPR040371">
    <property type="entry name" value="RMC1"/>
</dbReference>
<dbReference type="PANTHER" id="PTHR12897">
    <property type="entry name" value="COLON CANCER-ASSOCIATED PROTEIN MIC1"/>
    <property type="match status" value="1"/>
</dbReference>
<proteinExistence type="predicted"/>
<dbReference type="GO" id="GO:0031902">
    <property type="term" value="C:late endosome membrane"/>
    <property type="evidence" value="ECO:0007669"/>
    <property type="project" value="TreeGrafter"/>
</dbReference>
<dbReference type="VEuPathDB" id="PiroplasmaDB:TA11525"/>
<dbReference type="SUPFAM" id="SSF50998">
    <property type="entry name" value="Quinoprotein alcohol dehydrogenase-like"/>
    <property type="match status" value="1"/>
</dbReference>
<gene>
    <name evidence="3" type="ORF">TAT_000203400</name>
    <name evidence="4" type="ORF">TAV_000203600</name>
</gene>
<reference evidence="4" key="1">
    <citation type="submission" date="2018-07" db="EMBL/GenBank/DDBJ databases">
        <authorList>
            <person name="Quirk P.G."/>
            <person name="Krulwich T.A."/>
        </authorList>
    </citation>
    <scope>NUCLEOTIDE SEQUENCE</scope>
    <source>
        <strain evidence="4">Anand</strain>
    </source>
</reference>
<protein>
    <submittedName>
        <fullName evidence="4">Colon cancer-associated protein Mic1-like, putative</fullName>
    </submittedName>
</protein>
<dbReference type="GO" id="GO:0010506">
    <property type="term" value="P:regulation of autophagy"/>
    <property type="evidence" value="ECO:0007669"/>
    <property type="project" value="InterPro"/>
</dbReference>
<sequence>MANILQFDDIFTWQSDSYRSVFVDRKNSFLIYQNAFDKSIRVIDAKNGKSVFSSNRFCKLKMINFRFDKQICESILVSSDRNFMLYWFNDPVTIGIHNMLNSDESDVLLDPSQYEDSIVLKVFWSDNENSINSNFVVICNNRVDVYNFSFESSLLRTLTRKSVSCSDAWNDLSGTYFILLHHNKSLNPYKITKNEIYQLPEIGITLAYGHQIQHYEICVATLYEGTYCIYKDVANGTLSLRSLTNNKIHDKVLEVNSQGWIEICVIDNLLIVLTGSGTCYVFDIAIKNDYLLAKVPQKKPPISSISSDIEAFIPNIVVDFYGGFAYYISLDFNTLSLYLSRYFTETMSVEFFQRRMKCRDRAMEIISTSIENRVQIKDLVSLSITVSEPYSETLKKLNKLKGNTGKGHPIPFNLIDKFIGDRSIITEHNFATSVLYPYVIRDWKLRHGVNLFDFSISLLCYHRNIGFQELMKAKEGVVIPRNCVNHFIVKSQILSESNEEVNFDMSNYLSYFDSAVSTEASPYSGTKTPTSQTNTHLSTNSLCETNNPESSPNSRNFNSELGFEDEVEPFYTSQKKDEVPELYLNKKTTYIIVVTLCYIKSLVFNRLHPSNMLLLFLFDICVLYNNLNLLTYMIRSRVVRDNFFICYRLYLLFRALNDDNIKQLSYDMSKRLKLYTITIKIILHDKQYYKALLLIKKEKIDYPIYKILYLAANDVSEQKMRPYLWQLLISFILVWVEDHRNEPHKYTRPNLENCQMWLPDV</sequence>
<evidence type="ECO:0000313" key="4">
    <source>
        <dbReference type="EMBL" id="SVP92247.1"/>
    </source>
</evidence>
<dbReference type="InterPro" id="IPR011047">
    <property type="entry name" value="Quinoprotein_ADH-like_sf"/>
</dbReference>
<evidence type="ECO:0000256" key="1">
    <source>
        <dbReference type="SAM" id="MobiDB-lite"/>
    </source>
</evidence>
<feature type="region of interest" description="Disordered" evidence="1">
    <location>
        <begin position="522"/>
        <end position="558"/>
    </location>
</feature>
<dbReference type="EMBL" id="UIVT01000002">
    <property type="protein sequence ID" value="SVP91987.1"/>
    <property type="molecule type" value="Genomic_DNA"/>
</dbReference>
<dbReference type="EMBL" id="UIVS01000002">
    <property type="protein sequence ID" value="SVP92247.1"/>
    <property type="molecule type" value="Genomic_DNA"/>
</dbReference>
<evidence type="ECO:0000313" key="3">
    <source>
        <dbReference type="EMBL" id="SVP91987.1"/>
    </source>
</evidence>
<feature type="domain" description="Mic1" evidence="2">
    <location>
        <begin position="586"/>
        <end position="700"/>
    </location>
</feature>
<dbReference type="Pfam" id="PF07035">
    <property type="entry name" value="RMC1_C"/>
    <property type="match status" value="1"/>
</dbReference>
<organism evidence="4">
    <name type="scientific">Theileria annulata</name>
    <dbReference type="NCBI Taxonomy" id="5874"/>
    <lineage>
        <taxon>Eukaryota</taxon>
        <taxon>Sar</taxon>
        <taxon>Alveolata</taxon>
        <taxon>Apicomplexa</taxon>
        <taxon>Aconoidasida</taxon>
        <taxon>Piroplasmida</taxon>
        <taxon>Theileriidae</taxon>
        <taxon>Theileria</taxon>
    </lineage>
</organism>